<name>A0AAV4W0L4_CAEEX</name>
<dbReference type="AlphaFoldDB" id="A0AAV4W0L4"/>
<comment type="caution">
    <text evidence="1">The sequence shown here is derived from an EMBL/GenBank/DDBJ whole genome shotgun (WGS) entry which is preliminary data.</text>
</comment>
<dbReference type="Proteomes" id="UP001054945">
    <property type="component" value="Unassembled WGS sequence"/>
</dbReference>
<accession>A0AAV4W0L4</accession>
<dbReference type="EMBL" id="BPLR01015335">
    <property type="protein sequence ID" value="GIY75409.1"/>
    <property type="molecule type" value="Genomic_DNA"/>
</dbReference>
<evidence type="ECO:0000313" key="2">
    <source>
        <dbReference type="Proteomes" id="UP001054945"/>
    </source>
</evidence>
<protein>
    <submittedName>
        <fullName evidence="1">Uncharacterized protein</fullName>
    </submittedName>
</protein>
<keyword evidence="2" id="KW-1185">Reference proteome</keyword>
<evidence type="ECO:0000313" key="1">
    <source>
        <dbReference type="EMBL" id="GIY75409.1"/>
    </source>
</evidence>
<sequence>MPGVSLACGNPIREGLVQQLCKADDSTALLIVRPMLKLGICAVYCSKLSISPSLREYKTAYEICFDTRPTMPYVSIFRKKAIDLNKRLKEKFHPRSHEHIFVSCSTETKV</sequence>
<gene>
    <name evidence="1" type="ORF">CEXT_466831</name>
</gene>
<organism evidence="1 2">
    <name type="scientific">Caerostris extrusa</name>
    <name type="common">Bark spider</name>
    <name type="synonym">Caerostris bankana</name>
    <dbReference type="NCBI Taxonomy" id="172846"/>
    <lineage>
        <taxon>Eukaryota</taxon>
        <taxon>Metazoa</taxon>
        <taxon>Ecdysozoa</taxon>
        <taxon>Arthropoda</taxon>
        <taxon>Chelicerata</taxon>
        <taxon>Arachnida</taxon>
        <taxon>Araneae</taxon>
        <taxon>Araneomorphae</taxon>
        <taxon>Entelegynae</taxon>
        <taxon>Araneoidea</taxon>
        <taxon>Araneidae</taxon>
        <taxon>Caerostris</taxon>
    </lineage>
</organism>
<reference evidence="1 2" key="1">
    <citation type="submission" date="2021-06" db="EMBL/GenBank/DDBJ databases">
        <title>Caerostris extrusa draft genome.</title>
        <authorList>
            <person name="Kono N."/>
            <person name="Arakawa K."/>
        </authorList>
    </citation>
    <scope>NUCLEOTIDE SEQUENCE [LARGE SCALE GENOMIC DNA]</scope>
</reference>
<proteinExistence type="predicted"/>